<protein>
    <submittedName>
        <fullName evidence="1">Uncharacterized protein</fullName>
    </submittedName>
</protein>
<evidence type="ECO:0000313" key="2">
    <source>
        <dbReference type="Proteomes" id="UP000233766"/>
    </source>
</evidence>
<name>A0A2N3VDS7_9NOCA</name>
<accession>A0A2N3VDS7</accession>
<evidence type="ECO:0000313" key="1">
    <source>
        <dbReference type="EMBL" id="PKV79779.1"/>
    </source>
</evidence>
<organism evidence="1 2">
    <name type="scientific">Nocardia fluminea</name>
    <dbReference type="NCBI Taxonomy" id="134984"/>
    <lineage>
        <taxon>Bacteria</taxon>
        <taxon>Bacillati</taxon>
        <taxon>Actinomycetota</taxon>
        <taxon>Actinomycetes</taxon>
        <taxon>Mycobacteriales</taxon>
        <taxon>Nocardiaceae</taxon>
        <taxon>Nocardia</taxon>
    </lineage>
</organism>
<sequence length="88" mass="9525">MRARPRLDIGRNERVNSDDPIVVNLPTTTAPMTVSERRAALRQLIALFGLMNTMIELSTSGAPRSVAEHAVTARDLVGELVADLSAAR</sequence>
<dbReference type="Proteomes" id="UP000233766">
    <property type="component" value="Unassembled WGS sequence"/>
</dbReference>
<dbReference type="EMBL" id="PJMW01000002">
    <property type="protein sequence ID" value="PKV79779.1"/>
    <property type="molecule type" value="Genomic_DNA"/>
</dbReference>
<dbReference type="AlphaFoldDB" id="A0A2N3VDS7"/>
<reference evidence="1 2" key="1">
    <citation type="submission" date="2017-12" db="EMBL/GenBank/DDBJ databases">
        <title>Sequencing the genomes of 1000 Actinobacteria strains.</title>
        <authorList>
            <person name="Klenk H.-P."/>
        </authorList>
    </citation>
    <scope>NUCLEOTIDE SEQUENCE [LARGE SCALE GENOMIC DNA]</scope>
    <source>
        <strain evidence="1 2">DSM 44489</strain>
    </source>
</reference>
<gene>
    <name evidence="1" type="ORF">ATK86_4192</name>
</gene>
<proteinExistence type="predicted"/>
<keyword evidence="2" id="KW-1185">Reference proteome</keyword>
<comment type="caution">
    <text evidence="1">The sequence shown here is derived from an EMBL/GenBank/DDBJ whole genome shotgun (WGS) entry which is preliminary data.</text>
</comment>